<name>A0A7C4VBH8_9DEIN</name>
<dbReference type="AlphaFoldDB" id="A0A7C4VBH8"/>
<comment type="caution">
    <text evidence="2">The sequence shown here is derived from an EMBL/GenBank/DDBJ whole genome shotgun (WGS) entry which is preliminary data.</text>
</comment>
<sequence length="125" mass="13936">MTAEASPLCASAEHPARRPAVRLGLFVTGAALLLAGGYLLHRGYPALAVPALLVFGGAALLWDVFSEKRLPRYAISPLWLERGSEGRKLSELRRVDLDWYRSRVVERWTPALRLHVGSEVWHLPL</sequence>
<evidence type="ECO:0000256" key="1">
    <source>
        <dbReference type="SAM" id="Phobius"/>
    </source>
</evidence>
<keyword evidence="1" id="KW-0472">Membrane</keyword>
<keyword evidence="1" id="KW-0812">Transmembrane</keyword>
<organism evidence="2">
    <name type="scientific">Oceanithermus profundus</name>
    <dbReference type="NCBI Taxonomy" id="187137"/>
    <lineage>
        <taxon>Bacteria</taxon>
        <taxon>Thermotogati</taxon>
        <taxon>Deinococcota</taxon>
        <taxon>Deinococci</taxon>
        <taxon>Thermales</taxon>
        <taxon>Thermaceae</taxon>
        <taxon>Oceanithermus</taxon>
    </lineage>
</organism>
<feature type="non-terminal residue" evidence="2">
    <location>
        <position position="125"/>
    </location>
</feature>
<feature type="transmembrane region" description="Helical" evidence="1">
    <location>
        <begin position="20"/>
        <end position="40"/>
    </location>
</feature>
<dbReference type="Proteomes" id="UP000885759">
    <property type="component" value="Unassembled WGS sequence"/>
</dbReference>
<dbReference type="EMBL" id="DRPZ01000085">
    <property type="protein sequence ID" value="HGY09046.1"/>
    <property type="molecule type" value="Genomic_DNA"/>
</dbReference>
<keyword evidence="1" id="KW-1133">Transmembrane helix</keyword>
<protein>
    <submittedName>
        <fullName evidence="2">Uncharacterized protein</fullName>
    </submittedName>
</protein>
<evidence type="ECO:0000313" key="2">
    <source>
        <dbReference type="EMBL" id="HGY09046.1"/>
    </source>
</evidence>
<gene>
    <name evidence="2" type="ORF">ENK37_03180</name>
</gene>
<accession>A0A7C4VBH8</accession>
<feature type="transmembrane region" description="Helical" evidence="1">
    <location>
        <begin position="46"/>
        <end position="65"/>
    </location>
</feature>
<reference evidence="2" key="1">
    <citation type="journal article" date="2020" name="mSystems">
        <title>Genome- and Community-Level Interaction Insights into Carbon Utilization and Element Cycling Functions of Hydrothermarchaeota in Hydrothermal Sediment.</title>
        <authorList>
            <person name="Zhou Z."/>
            <person name="Liu Y."/>
            <person name="Xu W."/>
            <person name="Pan J."/>
            <person name="Luo Z.H."/>
            <person name="Li M."/>
        </authorList>
    </citation>
    <scope>NUCLEOTIDE SEQUENCE [LARGE SCALE GENOMIC DNA]</scope>
    <source>
        <strain evidence="2">HyVt-570</strain>
    </source>
</reference>
<proteinExistence type="predicted"/>